<dbReference type="PANTHER" id="PTHR48025">
    <property type="entry name" value="OS02G0815200 PROTEIN"/>
    <property type="match status" value="1"/>
</dbReference>
<dbReference type="Proteomes" id="UP001140206">
    <property type="component" value="Chromosome 4"/>
</dbReference>
<evidence type="ECO:0000259" key="10">
    <source>
        <dbReference type="PROSITE" id="PS50102"/>
    </source>
</evidence>
<dbReference type="GO" id="GO:1901259">
    <property type="term" value="P:chloroplast rRNA processing"/>
    <property type="evidence" value="ECO:0007669"/>
    <property type="project" value="TreeGrafter"/>
</dbReference>
<dbReference type="InterPro" id="IPR050502">
    <property type="entry name" value="Euk_RNA-bind_prot"/>
</dbReference>
<organism evidence="12 13">
    <name type="scientific">Rhynchospora pubera</name>
    <dbReference type="NCBI Taxonomy" id="906938"/>
    <lineage>
        <taxon>Eukaryota</taxon>
        <taxon>Viridiplantae</taxon>
        <taxon>Streptophyta</taxon>
        <taxon>Embryophyta</taxon>
        <taxon>Tracheophyta</taxon>
        <taxon>Spermatophyta</taxon>
        <taxon>Magnoliopsida</taxon>
        <taxon>Liliopsida</taxon>
        <taxon>Poales</taxon>
        <taxon>Cyperaceae</taxon>
        <taxon>Cyperoideae</taxon>
        <taxon>Rhynchosporeae</taxon>
        <taxon>Rhynchospora</taxon>
    </lineage>
</organism>
<dbReference type="GO" id="GO:0006397">
    <property type="term" value="P:mRNA processing"/>
    <property type="evidence" value="ECO:0007669"/>
    <property type="project" value="UniProtKB-KW"/>
</dbReference>
<dbReference type="Pfam" id="PF00076">
    <property type="entry name" value="RRM_1"/>
    <property type="match status" value="2"/>
</dbReference>
<dbReference type="GO" id="GO:1990904">
    <property type="term" value="C:ribonucleoprotein complex"/>
    <property type="evidence" value="ECO:0007669"/>
    <property type="project" value="UniProtKB-KW"/>
</dbReference>
<proteinExistence type="predicted"/>
<evidence type="ECO:0000256" key="3">
    <source>
        <dbReference type="ARBA" id="ARBA00022640"/>
    </source>
</evidence>
<feature type="compositionally biased region" description="Acidic residues" evidence="9">
    <location>
        <begin position="81"/>
        <end position="109"/>
    </location>
</feature>
<dbReference type="GO" id="GO:0003729">
    <property type="term" value="F:mRNA binding"/>
    <property type="evidence" value="ECO:0007669"/>
    <property type="project" value="TreeGrafter"/>
</dbReference>
<dbReference type="GO" id="GO:0009535">
    <property type="term" value="C:chloroplast thylakoid membrane"/>
    <property type="evidence" value="ECO:0007669"/>
    <property type="project" value="TreeGrafter"/>
</dbReference>
<evidence type="ECO:0000256" key="6">
    <source>
        <dbReference type="ARBA" id="ARBA00022884"/>
    </source>
</evidence>
<accession>A0AAV8HMA8</accession>
<evidence type="ECO:0000256" key="9">
    <source>
        <dbReference type="SAM" id="MobiDB-lite"/>
    </source>
</evidence>
<evidence type="ECO:0000256" key="1">
    <source>
        <dbReference type="ARBA" id="ARBA00004229"/>
    </source>
</evidence>
<dbReference type="Gene3D" id="3.30.70.330">
    <property type="match status" value="2"/>
</dbReference>
<feature type="domain" description="RRM" evidence="10">
    <location>
        <begin position="119"/>
        <end position="197"/>
    </location>
</feature>
<dbReference type="EMBL" id="JAMFTS010000001">
    <property type="protein sequence ID" value="KAJ4817386.1"/>
    <property type="molecule type" value="Genomic_DNA"/>
</dbReference>
<dbReference type="Proteomes" id="UP001140206">
    <property type="component" value="Chromosome 1"/>
</dbReference>
<dbReference type="PROSITE" id="PS50102">
    <property type="entry name" value="RRM"/>
    <property type="match status" value="2"/>
</dbReference>
<evidence type="ECO:0000313" key="12">
    <source>
        <dbReference type="EMBL" id="KAJ4817386.1"/>
    </source>
</evidence>
<keyword evidence="4" id="KW-0507">mRNA processing</keyword>
<protein>
    <submittedName>
        <fullName evidence="12">31-kDa RNA binding protein</fullName>
    </submittedName>
</protein>
<evidence type="ECO:0000313" key="13">
    <source>
        <dbReference type="Proteomes" id="UP001140206"/>
    </source>
</evidence>
<keyword evidence="7" id="KW-0687">Ribonucleoprotein</keyword>
<keyword evidence="3" id="KW-0934">Plastid</keyword>
<comment type="caution">
    <text evidence="12">The sequence shown here is derived from an EMBL/GenBank/DDBJ whole genome shotgun (WGS) entry which is preliminary data.</text>
</comment>
<keyword evidence="5" id="KW-0677">Repeat</keyword>
<feature type="region of interest" description="Disordered" evidence="9">
    <location>
        <begin position="81"/>
        <end position="116"/>
    </location>
</feature>
<evidence type="ECO:0000256" key="5">
    <source>
        <dbReference type="ARBA" id="ARBA00022737"/>
    </source>
</evidence>
<comment type="subcellular location">
    <subcellularLocation>
        <location evidence="1">Plastid</location>
        <location evidence="1">Chloroplast</location>
    </subcellularLocation>
</comment>
<evidence type="ECO:0000256" key="2">
    <source>
        <dbReference type="ARBA" id="ARBA00022528"/>
    </source>
</evidence>
<dbReference type="CDD" id="cd21608">
    <property type="entry name" value="RRM2_NsCP33_like"/>
    <property type="match status" value="1"/>
</dbReference>
<feature type="domain" description="RRM" evidence="10">
    <location>
        <begin position="226"/>
        <end position="304"/>
    </location>
</feature>
<evidence type="ECO:0000313" key="11">
    <source>
        <dbReference type="EMBL" id="KAJ4764680.1"/>
    </source>
</evidence>
<sequence>MATAAATSSSLFSKTIPQAKPSQVRILASSVSLPSKPFSLEKQLSVLASSCSVSPLFRRVRPFELGFVTRVVFSDLEVEQEEGEDGEALDYGSEDSYVDDSEEEQGEEEVAQREEDPNLKIFVGNLPFSVDSSQLAGIFGEAGDVEMVEVIYDKITGRSRGFGFVTMSTAKEAASAVEQFNGYMLDGRELRVRSGPPPPRDESRGFRGGARFDGARSDGARFDEGYRVYVGNLSWGVDNSALESLFSEQGKVLDAKVIYDRETGRSRGFGFVTYGTAEEVQDAVSSLDGADLDGRTIRVSMAEARPSYSGRRF</sequence>
<keyword evidence="13" id="KW-1185">Reference proteome</keyword>
<dbReference type="SMART" id="SM00360">
    <property type="entry name" value="RRM"/>
    <property type="match status" value="2"/>
</dbReference>
<dbReference type="FunFam" id="3.30.70.330:FF:000361">
    <property type="entry name" value="28 kDa ribonucleoprotein, chloroplastic"/>
    <property type="match status" value="1"/>
</dbReference>
<dbReference type="InterPro" id="IPR035979">
    <property type="entry name" value="RBD_domain_sf"/>
</dbReference>
<gene>
    <name evidence="12" type="ORF">LUZ62_029952</name>
    <name evidence="11" type="ORF">LUZ62_075055</name>
</gene>
<dbReference type="InterPro" id="IPR048289">
    <property type="entry name" value="RRM2_NsCP33-like"/>
</dbReference>
<keyword evidence="2" id="KW-0150">Chloroplast</keyword>
<dbReference type="InterPro" id="IPR000504">
    <property type="entry name" value="RRM_dom"/>
</dbReference>
<evidence type="ECO:0000256" key="7">
    <source>
        <dbReference type="ARBA" id="ARBA00023274"/>
    </source>
</evidence>
<reference evidence="12" key="1">
    <citation type="submission" date="2022-08" db="EMBL/GenBank/DDBJ databases">
        <authorList>
            <person name="Marques A."/>
        </authorList>
    </citation>
    <scope>NUCLEOTIDE SEQUENCE</scope>
    <source>
        <strain evidence="12">RhyPub2mFocal</strain>
        <tissue evidence="12">Leaves</tissue>
    </source>
</reference>
<keyword evidence="6 8" id="KW-0694">RNA-binding</keyword>
<dbReference type="PANTHER" id="PTHR48025:SF1">
    <property type="entry name" value="RRM DOMAIN-CONTAINING PROTEIN"/>
    <property type="match status" value="1"/>
</dbReference>
<dbReference type="SUPFAM" id="SSF54928">
    <property type="entry name" value="RNA-binding domain, RBD"/>
    <property type="match status" value="2"/>
</dbReference>
<dbReference type="InterPro" id="IPR012677">
    <property type="entry name" value="Nucleotide-bd_a/b_plait_sf"/>
</dbReference>
<feature type="region of interest" description="Disordered" evidence="9">
    <location>
        <begin position="189"/>
        <end position="210"/>
    </location>
</feature>
<dbReference type="AlphaFoldDB" id="A0AAV8HMA8"/>
<name>A0AAV8HMA8_9POAL</name>
<evidence type="ECO:0000256" key="8">
    <source>
        <dbReference type="PROSITE-ProRule" id="PRU00176"/>
    </source>
</evidence>
<evidence type="ECO:0000256" key="4">
    <source>
        <dbReference type="ARBA" id="ARBA00022664"/>
    </source>
</evidence>
<dbReference type="EMBL" id="JAMFTS010000004">
    <property type="protein sequence ID" value="KAJ4764680.1"/>
    <property type="molecule type" value="Genomic_DNA"/>
</dbReference>